<dbReference type="AlphaFoldDB" id="A0A4R3PU19"/>
<proteinExistence type="predicted"/>
<dbReference type="EMBL" id="SMBH01000022">
    <property type="protein sequence ID" value="TCU10041.1"/>
    <property type="molecule type" value="Genomic_DNA"/>
</dbReference>
<sequence length="96" mass="10468">MRSYEMSGAASSDVREATPNKVAFVNLPSVAAIPTATRATAATSKSDAKSSWPILDKLAQRASEESRKTISITLLPVNHRDFAFSLVFRLKVHFTT</sequence>
<name>A0A4R3PU19_RHISU</name>
<protein>
    <submittedName>
        <fullName evidence="1">Uncharacterized protein</fullName>
    </submittedName>
</protein>
<comment type="caution">
    <text evidence="1">The sequence shown here is derived from an EMBL/GenBank/DDBJ whole genome shotgun (WGS) entry which is preliminary data.</text>
</comment>
<accession>A0A4R3PU19</accession>
<gene>
    <name evidence="1" type="ORF">EV132_12232</name>
</gene>
<reference evidence="1 2" key="1">
    <citation type="submission" date="2019-03" db="EMBL/GenBank/DDBJ databases">
        <title>Genomic Encyclopedia of Type Strains, Phase IV (KMG-V): Genome sequencing to study the core and pangenomes of soil and plant-associated prokaryotes.</title>
        <authorList>
            <person name="Whitman W."/>
        </authorList>
    </citation>
    <scope>NUCLEOTIDE SEQUENCE [LARGE SCALE GENOMIC DNA]</scope>
    <source>
        <strain evidence="1 2">Hc14</strain>
    </source>
</reference>
<evidence type="ECO:0000313" key="2">
    <source>
        <dbReference type="Proteomes" id="UP000294576"/>
    </source>
</evidence>
<dbReference type="Proteomes" id="UP000294576">
    <property type="component" value="Unassembled WGS sequence"/>
</dbReference>
<evidence type="ECO:0000313" key="1">
    <source>
        <dbReference type="EMBL" id="TCU10041.1"/>
    </source>
</evidence>
<organism evidence="1 2">
    <name type="scientific">Rhizobium sullae</name>
    <name type="common">Rhizobium hedysari</name>
    <dbReference type="NCBI Taxonomy" id="50338"/>
    <lineage>
        <taxon>Bacteria</taxon>
        <taxon>Pseudomonadati</taxon>
        <taxon>Pseudomonadota</taxon>
        <taxon>Alphaproteobacteria</taxon>
        <taxon>Hyphomicrobiales</taxon>
        <taxon>Rhizobiaceae</taxon>
        <taxon>Rhizobium/Agrobacterium group</taxon>
        <taxon>Rhizobium</taxon>
    </lineage>
</organism>